<evidence type="ECO:0000256" key="3">
    <source>
        <dbReference type="ARBA" id="ARBA00023163"/>
    </source>
</evidence>
<keyword evidence="3" id="KW-0804">Transcription</keyword>
<dbReference type="SMART" id="SM00342">
    <property type="entry name" value="HTH_ARAC"/>
    <property type="match status" value="1"/>
</dbReference>
<dbReference type="GO" id="GO:0043565">
    <property type="term" value="F:sequence-specific DNA binding"/>
    <property type="evidence" value="ECO:0007669"/>
    <property type="project" value="InterPro"/>
</dbReference>
<dbReference type="OrthoDB" id="1877256at2"/>
<evidence type="ECO:0000256" key="1">
    <source>
        <dbReference type="ARBA" id="ARBA00023015"/>
    </source>
</evidence>
<dbReference type="PANTHER" id="PTHR43280:SF28">
    <property type="entry name" value="HTH-TYPE TRANSCRIPTIONAL ACTIVATOR RHAS"/>
    <property type="match status" value="1"/>
</dbReference>
<dbReference type="InterPro" id="IPR041522">
    <property type="entry name" value="CdaR_GGDEF"/>
</dbReference>
<dbReference type="AlphaFoldDB" id="A0A3S0CTB6"/>
<keyword evidence="4" id="KW-0812">Transmembrane</keyword>
<dbReference type="InterPro" id="IPR018060">
    <property type="entry name" value="HTH_AraC"/>
</dbReference>
<evidence type="ECO:0000313" key="6">
    <source>
        <dbReference type="EMBL" id="RTE08223.1"/>
    </source>
</evidence>
<feature type="transmembrane region" description="Helical" evidence="4">
    <location>
        <begin position="262"/>
        <end position="284"/>
    </location>
</feature>
<dbReference type="GO" id="GO:0003700">
    <property type="term" value="F:DNA-binding transcription factor activity"/>
    <property type="evidence" value="ECO:0007669"/>
    <property type="project" value="InterPro"/>
</dbReference>
<dbReference type="PROSITE" id="PS01124">
    <property type="entry name" value="HTH_ARAC_FAMILY_2"/>
    <property type="match status" value="1"/>
</dbReference>
<dbReference type="Gene3D" id="1.10.10.60">
    <property type="entry name" value="Homeodomain-like"/>
    <property type="match status" value="2"/>
</dbReference>
<dbReference type="InterPro" id="IPR018062">
    <property type="entry name" value="HTH_AraC-typ_CS"/>
</dbReference>
<proteinExistence type="predicted"/>
<keyword evidence="1" id="KW-0805">Transcription regulation</keyword>
<protein>
    <submittedName>
        <fullName evidence="6">Helix-turn-helix domain-containing protein</fullName>
    </submittedName>
</protein>
<dbReference type="InterPro" id="IPR009057">
    <property type="entry name" value="Homeodomain-like_sf"/>
</dbReference>
<evidence type="ECO:0000259" key="5">
    <source>
        <dbReference type="PROSITE" id="PS01124"/>
    </source>
</evidence>
<evidence type="ECO:0000313" key="7">
    <source>
        <dbReference type="Proteomes" id="UP000276128"/>
    </source>
</evidence>
<accession>A0A3S0CTB6</accession>
<keyword evidence="4" id="KW-1133">Transmembrane helix</keyword>
<evidence type="ECO:0000256" key="2">
    <source>
        <dbReference type="ARBA" id="ARBA00023125"/>
    </source>
</evidence>
<sequence>MMPKKWFYRLLFSYFPIFFSLTSILILLTFMLLSGLSRRETVNVNQQFTLHVVQLIDHSLREIDNALIKDIESDAKLTAFFQRDPSLSYFNNYEISRKVSEMIALNGFIDSVYLYRSSDQMVMSKNSFIALEKFGDREFVMQRLQMGTFYELSGKREYFEFQDSERFPSTVVSIVRKYPLLVGGQGLIVVNISLTKVEQMIRELTGTNVNFVGIRDYAGNVIVGEKDAKAQGTILSEVKSDYTGWTYTGGVHDEHLFQYASVFSYIWVAAGLLVVVAGTAWMTFVTRRNYKPIEEIMNQIHRYSAQKSGKPSKQVQDEFKFIEQALDHLIEESHTYQKMHEEDSLFRRRHFFVELLEGNRPIELTEWDSELERLNLPVQFRSLGIVVVEIDKYTRLTEKYTHRDLFLLKFVVNSVMKEMTESQPLTVWAEWTSQHQLTALYQLEEQAADGELRLETLTGNAREWVEANLDFTVTAGIGPVVERIEDIPKSYAVAKEALSLKASLGLNRVIAYHETERQEDGTYRHLQTIRLFSRVLRTGEEPWRPILSQLFQEARAGRLSREELVQFLHTLNHHLYREMMEFPADIQELWKSEALPSLNQIHDTFDVAEDLETQYERVLGEFEVKVRELQESRSHYALVREVREYMDKEYANSDMSLNHLCDVFGLNGKYVSRLFKEAYGEKLVDYLVRVRIENSQRLLLETALSLQEIANGVGYIHDISFIRAFKKVVGTTPGEYRKQHGKSPS</sequence>
<dbReference type="Pfam" id="PF12833">
    <property type="entry name" value="HTH_18"/>
    <property type="match status" value="1"/>
</dbReference>
<organism evidence="6 7">
    <name type="scientific">Paenibacillus whitsoniae</name>
    <dbReference type="NCBI Taxonomy" id="2496558"/>
    <lineage>
        <taxon>Bacteria</taxon>
        <taxon>Bacillati</taxon>
        <taxon>Bacillota</taxon>
        <taxon>Bacilli</taxon>
        <taxon>Bacillales</taxon>
        <taxon>Paenibacillaceae</taxon>
        <taxon>Paenibacillus</taxon>
    </lineage>
</organism>
<dbReference type="RefSeq" id="WP_126142719.1">
    <property type="nucleotide sequence ID" value="NZ_RXHU01000055.1"/>
</dbReference>
<reference evidence="6 7" key="1">
    <citation type="submission" date="2018-12" db="EMBL/GenBank/DDBJ databases">
        <title>Bacillus ochoae sp. nov., Paenibacillus whitsoniae sp. nov., Paenibacillus spiritus sp. nov. Isolated from the Mars Exploration Rover during spacecraft assembly.</title>
        <authorList>
            <person name="Seuylemezian A."/>
            <person name="Vaishampayan P."/>
        </authorList>
    </citation>
    <scope>NUCLEOTIDE SEQUENCE [LARGE SCALE GENOMIC DNA]</scope>
    <source>
        <strain evidence="6 7">MER 54</strain>
    </source>
</reference>
<dbReference type="Proteomes" id="UP000276128">
    <property type="component" value="Unassembled WGS sequence"/>
</dbReference>
<dbReference type="EMBL" id="RXHU01000055">
    <property type="protein sequence ID" value="RTE08223.1"/>
    <property type="molecule type" value="Genomic_DNA"/>
</dbReference>
<keyword evidence="7" id="KW-1185">Reference proteome</keyword>
<dbReference type="PROSITE" id="PS00041">
    <property type="entry name" value="HTH_ARAC_FAMILY_1"/>
    <property type="match status" value="1"/>
</dbReference>
<name>A0A3S0CTB6_9BACL</name>
<feature type="transmembrane region" description="Helical" evidence="4">
    <location>
        <begin position="6"/>
        <end position="33"/>
    </location>
</feature>
<gene>
    <name evidence="6" type="ORF">EJQ19_18470</name>
</gene>
<keyword evidence="4" id="KW-0472">Membrane</keyword>
<dbReference type="Pfam" id="PF17853">
    <property type="entry name" value="GGDEF_2"/>
    <property type="match status" value="1"/>
</dbReference>
<evidence type="ECO:0000256" key="4">
    <source>
        <dbReference type="SAM" id="Phobius"/>
    </source>
</evidence>
<dbReference type="PANTHER" id="PTHR43280">
    <property type="entry name" value="ARAC-FAMILY TRANSCRIPTIONAL REGULATOR"/>
    <property type="match status" value="1"/>
</dbReference>
<dbReference type="SUPFAM" id="SSF46689">
    <property type="entry name" value="Homeodomain-like"/>
    <property type="match status" value="1"/>
</dbReference>
<comment type="caution">
    <text evidence="6">The sequence shown here is derived from an EMBL/GenBank/DDBJ whole genome shotgun (WGS) entry which is preliminary data.</text>
</comment>
<feature type="domain" description="HTH araC/xylS-type" evidence="5">
    <location>
        <begin position="640"/>
        <end position="739"/>
    </location>
</feature>
<keyword evidence="2" id="KW-0238">DNA-binding</keyword>